<gene>
    <name evidence="4" type="ORF">DR999_PMT13608</name>
</gene>
<keyword evidence="2" id="KW-0472">Membrane</keyword>
<dbReference type="AlphaFoldDB" id="A0A4D9E320"/>
<dbReference type="InterPro" id="IPR024610">
    <property type="entry name" value="ING_N_histone-binding"/>
</dbReference>
<dbReference type="Proteomes" id="UP000297703">
    <property type="component" value="Unassembled WGS sequence"/>
</dbReference>
<dbReference type="InterPro" id="IPR013083">
    <property type="entry name" value="Znf_RING/FYVE/PHD"/>
</dbReference>
<reference evidence="4 5" key="2">
    <citation type="submission" date="2019-04" db="EMBL/GenBank/DDBJ databases">
        <title>The genome sequence of big-headed turtle.</title>
        <authorList>
            <person name="Gong S."/>
        </authorList>
    </citation>
    <scope>NUCLEOTIDE SEQUENCE [LARGE SCALE GENOMIC DNA]</scope>
    <source>
        <strain evidence="4">DO16091913</strain>
        <tissue evidence="4">Muscle</tissue>
    </source>
</reference>
<sequence length="300" mass="34325">MVIVIIVASYLHNCISLGGGCSSFLLYMMGIRSMFCIRDDNSYFSGGEDGLQSLCLFVSGIENLPCDLRRNFQLMRELDQKTEDKKAEIDSLAAEYISTVKHLLPEQRVEYLQKIQNAYCKCKEYSDDKVQLAMQTYEMVDKHIRRLDADLARFEADLKDKLEGSDFESPGGRGLKKGRSQKDKRGSRGRGRRTSEEDTPKKKKLKGGSEFADTILSVHPSDVLDMPVDPNEPTYCLCHQCPIEWFHFACVDLTTKPKGKWFCPRCVQERKKKKSRYFVGTLVINYPKSVFKVQVNKVLL</sequence>
<dbReference type="GO" id="GO:0006355">
    <property type="term" value="P:regulation of DNA-templated transcription"/>
    <property type="evidence" value="ECO:0007669"/>
    <property type="project" value="TreeGrafter"/>
</dbReference>
<dbReference type="PANTHER" id="PTHR10333">
    <property type="entry name" value="INHIBITOR OF GROWTH PROTEIN"/>
    <property type="match status" value="1"/>
</dbReference>
<reference evidence="4 5" key="1">
    <citation type="submission" date="2019-04" db="EMBL/GenBank/DDBJ databases">
        <title>Draft genome of the big-headed turtle Platysternon megacephalum.</title>
        <authorList>
            <person name="Gong S."/>
        </authorList>
    </citation>
    <scope>NUCLEOTIDE SEQUENCE [LARGE SCALE GENOMIC DNA]</scope>
    <source>
        <strain evidence="4">DO16091913</strain>
        <tissue evidence="4">Muscle</tissue>
    </source>
</reference>
<feature type="domain" description="Inhibitor of growth protein N-terminal histone-binding" evidence="3">
    <location>
        <begin position="57"/>
        <end position="154"/>
    </location>
</feature>
<comment type="caution">
    <text evidence="4">The sequence shown here is derived from an EMBL/GenBank/DDBJ whole genome shotgun (WGS) entry which is preliminary data.</text>
</comment>
<dbReference type="GO" id="GO:0005634">
    <property type="term" value="C:nucleus"/>
    <property type="evidence" value="ECO:0007669"/>
    <property type="project" value="TreeGrafter"/>
</dbReference>
<dbReference type="SUPFAM" id="SSF57903">
    <property type="entry name" value="FYVE/PHD zinc finger"/>
    <property type="match status" value="1"/>
</dbReference>
<dbReference type="InterPro" id="IPR028651">
    <property type="entry name" value="ING_fam"/>
</dbReference>
<name>A0A4D9E320_9SAUR</name>
<organism evidence="4 5">
    <name type="scientific">Platysternon megacephalum</name>
    <name type="common">big-headed turtle</name>
    <dbReference type="NCBI Taxonomy" id="55544"/>
    <lineage>
        <taxon>Eukaryota</taxon>
        <taxon>Metazoa</taxon>
        <taxon>Chordata</taxon>
        <taxon>Craniata</taxon>
        <taxon>Vertebrata</taxon>
        <taxon>Euteleostomi</taxon>
        <taxon>Archelosauria</taxon>
        <taxon>Testudinata</taxon>
        <taxon>Testudines</taxon>
        <taxon>Cryptodira</taxon>
        <taxon>Durocryptodira</taxon>
        <taxon>Testudinoidea</taxon>
        <taxon>Platysternidae</taxon>
        <taxon>Platysternon</taxon>
    </lineage>
</organism>
<evidence type="ECO:0000256" key="1">
    <source>
        <dbReference type="SAM" id="MobiDB-lite"/>
    </source>
</evidence>
<keyword evidence="2" id="KW-1133">Transmembrane helix</keyword>
<dbReference type="PANTHER" id="PTHR10333:SF41">
    <property type="entry name" value="INHIBITOR OF GROWTH PROTEIN 5"/>
    <property type="match status" value="1"/>
</dbReference>
<evidence type="ECO:0000313" key="4">
    <source>
        <dbReference type="EMBL" id="TFK03937.1"/>
    </source>
</evidence>
<dbReference type="InterPro" id="IPR011011">
    <property type="entry name" value="Znf_FYVE_PHD"/>
</dbReference>
<dbReference type="CDD" id="cd16863">
    <property type="entry name" value="ING_ING5"/>
    <property type="match status" value="1"/>
</dbReference>
<feature type="region of interest" description="Disordered" evidence="1">
    <location>
        <begin position="165"/>
        <end position="207"/>
    </location>
</feature>
<dbReference type="SMART" id="SM01408">
    <property type="entry name" value="ING"/>
    <property type="match status" value="1"/>
</dbReference>
<keyword evidence="2" id="KW-0812">Transmembrane</keyword>
<dbReference type="GO" id="GO:0003682">
    <property type="term" value="F:chromatin binding"/>
    <property type="evidence" value="ECO:0007669"/>
    <property type="project" value="TreeGrafter"/>
</dbReference>
<accession>A0A4D9E320</accession>
<feature type="transmembrane region" description="Helical" evidence="2">
    <location>
        <begin position="6"/>
        <end position="28"/>
    </location>
</feature>
<dbReference type="STRING" id="55544.A0A4D9E320"/>
<dbReference type="Gene3D" id="3.30.40.10">
    <property type="entry name" value="Zinc/RING finger domain, C3HC4 (zinc finger)"/>
    <property type="match status" value="1"/>
</dbReference>
<evidence type="ECO:0000259" key="3">
    <source>
        <dbReference type="SMART" id="SM01408"/>
    </source>
</evidence>
<dbReference type="OrthoDB" id="5411773at2759"/>
<dbReference type="EMBL" id="QXTE01000149">
    <property type="protein sequence ID" value="TFK03937.1"/>
    <property type="molecule type" value="Genomic_DNA"/>
</dbReference>
<dbReference type="Gene3D" id="6.10.140.1740">
    <property type="match status" value="1"/>
</dbReference>
<protein>
    <submittedName>
        <fullName evidence="4">Mediator of RNA polymerase II transcription subunit 27</fullName>
    </submittedName>
</protein>
<evidence type="ECO:0000313" key="5">
    <source>
        <dbReference type="Proteomes" id="UP000297703"/>
    </source>
</evidence>
<dbReference type="Pfam" id="PF12998">
    <property type="entry name" value="ING"/>
    <property type="match status" value="1"/>
</dbReference>
<proteinExistence type="predicted"/>
<evidence type="ECO:0000256" key="2">
    <source>
        <dbReference type="SAM" id="Phobius"/>
    </source>
</evidence>
<dbReference type="GO" id="GO:2001235">
    <property type="term" value="P:positive regulation of apoptotic signaling pathway"/>
    <property type="evidence" value="ECO:0007669"/>
    <property type="project" value="TreeGrafter"/>
</dbReference>
<keyword evidence="5" id="KW-1185">Reference proteome</keyword>